<feature type="transmembrane region" description="Helical" evidence="10">
    <location>
        <begin position="265"/>
        <end position="292"/>
    </location>
</feature>
<evidence type="ECO:0000256" key="10">
    <source>
        <dbReference type="RuleBase" id="RU351113"/>
    </source>
</evidence>
<keyword evidence="9 10" id="KW-0807">Transducer</keyword>
<dbReference type="GO" id="GO:0005549">
    <property type="term" value="F:odorant binding"/>
    <property type="evidence" value="ECO:0007669"/>
    <property type="project" value="InterPro"/>
</dbReference>
<evidence type="ECO:0000256" key="4">
    <source>
        <dbReference type="ARBA" id="ARBA00022692"/>
    </source>
</evidence>
<keyword evidence="3 10" id="KW-0716">Sensory transduction</keyword>
<feature type="transmembrane region" description="Helical" evidence="10">
    <location>
        <begin position="304"/>
        <end position="322"/>
    </location>
</feature>
<evidence type="ECO:0000256" key="1">
    <source>
        <dbReference type="ARBA" id="ARBA00004651"/>
    </source>
</evidence>
<evidence type="ECO:0000256" key="2">
    <source>
        <dbReference type="ARBA" id="ARBA00022475"/>
    </source>
</evidence>
<evidence type="ECO:0000313" key="11">
    <source>
        <dbReference type="EMBL" id="JAA74476.1"/>
    </source>
</evidence>
<evidence type="ECO:0000256" key="7">
    <source>
        <dbReference type="ARBA" id="ARBA00023136"/>
    </source>
</evidence>
<feature type="transmembrane region" description="Helical" evidence="10">
    <location>
        <begin position="66"/>
        <end position="89"/>
    </location>
</feature>
<comment type="caution">
    <text evidence="10">Lacks conserved residue(s) required for the propagation of feature annotation.</text>
</comment>
<reference evidence="11" key="1">
    <citation type="journal article" date="2013" name="BMC Genomics">
        <title>Antennal transcriptome analysis of the chemosensory gene families in the tree killing bark beetles, Ips typographus and Dendroctonus ponderosae (Coleoptera: Curculionidae: Scolytinae).</title>
        <authorList>
            <person name="Andersson M.N."/>
            <person name="Grosse-Wilde E."/>
            <person name="Keeling C.I."/>
            <person name="Bengtsson J.M."/>
            <person name="Yuen M.M."/>
            <person name="Li M."/>
            <person name="Hillbur Y."/>
            <person name="Bohlmann J."/>
            <person name="Hansson B.S."/>
            <person name="Schlyter F."/>
        </authorList>
    </citation>
    <scope>NUCLEOTIDE SEQUENCE</scope>
</reference>
<organism evidence="11">
    <name type="scientific">Dendroctonus ponderosae</name>
    <name type="common">Mountain pine beetle</name>
    <dbReference type="NCBI Taxonomy" id="77166"/>
    <lineage>
        <taxon>Eukaryota</taxon>
        <taxon>Metazoa</taxon>
        <taxon>Ecdysozoa</taxon>
        <taxon>Arthropoda</taxon>
        <taxon>Hexapoda</taxon>
        <taxon>Insecta</taxon>
        <taxon>Pterygota</taxon>
        <taxon>Neoptera</taxon>
        <taxon>Endopterygota</taxon>
        <taxon>Coleoptera</taxon>
        <taxon>Polyphaga</taxon>
        <taxon>Cucujiformia</taxon>
        <taxon>Curculionidae</taxon>
        <taxon>Scolytinae</taxon>
        <taxon>Dendroctonus</taxon>
    </lineage>
</organism>
<dbReference type="PANTHER" id="PTHR21137">
    <property type="entry name" value="ODORANT RECEPTOR"/>
    <property type="match status" value="1"/>
</dbReference>
<dbReference type="GO" id="GO:0004984">
    <property type="term" value="F:olfactory receptor activity"/>
    <property type="evidence" value="ECO:0007669"/>
    <property type="project" value="InterPro"/>
</dbReference>
<evidence type="ECO:0000256" key="6">
    <source>
        <dbReference type="ARBA" id="ARBA00022989"/>
    </source>
</evidence>
<evidence type="ECO:0000256" key="3">
    <source>
        <dbReference type="ARBA" id="ARBA00022606"/>
    </source>
</evidence>
<feature type="transmembrane region" description="Helical" evidence="10">
    <location>
        <begin position="35"/>
        <end position="60"/>
    </location>
</feature>
<keyword evidence="2" id="KW-1003">Cell membrane</keyword>
<comment type="subcellular location">
    <subcellularLocation>
        <location evidence="1 10">Cell membrane</location>
        <topology evidence="1 10">Multi-pass membrane protein</topology>
    </subcellularLocation>
</comment>
<sequence>MMENKSYRIMQLHTNLLKCLFLWPVDTFSPGLNSLLMYGSFCISMCCGIPIISAAGYQFYVGIEDVNILLEALIGVYDIIGNTVTYVCFLRKQRQIQEIIDDIKDFFQYCGYETVRKIDSEIMCHTKYFLFYVTVSVILNLAWPMLSVNNCLKSRRSDFYIKHDPCGMPTQNLYPFEASEGIVFWVLYIIEAIFCYHTCCFFSLATVIVIGFLKHITAQLKCCAYKFEHICDYMGSCKNDENVIIREFVHLIKYHQRIIKYAEKVFGIFDVMIIVYIGVTSFTLAIIGYQIAIPKTNLEDRIRYTMLLIGWVLLFYSICFYGQQVRDESMKVGEAIYKSEWYQHQTLLGMKTDIMFVMRRTQKPLDFKATLLGEVSLIVFVAVMKRAYQLFTLLLTVTEDGP</sequence>
<dbReference type="EMBL" id="GABX01000043">
    <property type="protein sequence ID" value="JAA74476.1"/>
    <property type="molecule type" value="mRNA"/>
</dbReference>
<dbReference type="GO" id="GO:0005886">
    <property type="term" value="C:plasma membrane"/>
    <property type="evidence" value="ECO:0007669"/>
    <property type="project" value="UniProtKB-SubCell"/>
</dbReference>
<keyword evidence="4 10" id="KW-0812">Transmembrane</keyword>
<keyword evidence="5 10" id="KW-0552">Olfaction</keyword>
<feature type="transmembrane region" description="Helical" evidence="10">
    <location>
        <begin position="128"/>
        <end position="146"/>
    </location>
</feature>
<dbReference type="OrthoDB" id="6614360at2759"/>
<accession>R9PSM5</accession>
<proteinExistence type="evidence at transcript level"/>
<dbReference type="InterPro" id="IPR004117">
    <property type="entry name" value="7tm6_olfct_rcpt"/>
</dbReference>
<dbReference type="Pfam" id="PF02949">
    <property type="entry name" value="7tm_6"/>
    <property type="match status" value="1"/>
</dbReference>
<dbReference type="PANTHER" id="PTHR21137:SF35">
    <property type="entry name" value="ODORANT RECEPTOR 19A-RELATED"/>
    <property type="match status" value="1"/>
</dbReference>
<dbReference type="AlphaFoldDB" id="R9PSM5"/>
<dbReference type="GO" id="GO:0007165">
    <property type="term" value="P:signal transduction"/>
    <property type="evidence" value="ECO:0007669"/>
    <property type="project" value="UniProtKB-KW"/>
</dbReference>
<keyword evidence="6 10" id="KW-1133">Transmembrane helix</keyword>
<comment type="similarity">
    <text evidence="10">Belongs to the insect chemoreceptor superfamily. Heteromeric odorant receptor channel (TC 1.A.69) family.</text>
</comment>
<evidence type="ECO:0000256" key="8">
    <source>
        <dbReference type="ARBA" id="ARBA00023170"/>
    </source>
</evidence>
<feature type="transmembrane region" description="Helical" evidence="10">
    <location>
        <begin position="182"/>
        <end position="213"/>
    </location>
</feature>
<evidence type="ECO:0000256" key="9">
    <source>
        <dbReference type="ARBA" id="ARBA00023224"/>
    </source>
</evidence>
<keyword evidence="8 10" id="KW-0675">Receptor</keyword>
<protein>
    <recommendedName>
        <fullName evidence="10">Odorant receptor</fullName>
    </recommendedName>
</protein>
<keyword evidence="7 10" id="KW-0472">Membrane</keyword>
<evidence type="ECO:0000256" key="5">
    <source>
        <dbReference type="ARBA" id="ARBA00022725"/>
    </source>
</evidence>
<name>R9PSM5_DENPD</name>